<organism evidence="5 6">
    <name type="scientific">Actinacidiphila epipremni</name>
    <dbReference type="NCBI Taxonomy" id="2053013"/>
    <lineage>
        <taxon>Bacteria</taxon>
        <taxon>Bacillati</taxon>
        <taxon>Actinomycetota</taxon>
        <taxon>Actinomycetes</taxon>
        <taxon>Kitasatosporales</taxon>
        <taxon>Streptomycetaceae</taxon>
        <taxon>Actinacidiphila</taxon>
    </lineage>
</organism>
<feature type="region of interest" description="Disordered" evidence="1">
    <location>
        <begin position="411"/>
        <end position="440"/>
    </location>
</feature>
<name>A0ABX0ZNT8_9ACTN</name>
<gene>
    <name evidence="5" type="ORF">HCN08_15055</name>
</gene>
<evidence type="ECO:0000313" key="6">
    <source>
        <dbReference type="Proteomes" id="UP000734511"/>
    </source>
</evidence>
<protein>
    <recommendedName>
        <fullName evidence="4">Htaa domain-containing protein</fullName>
    </recommendedName>
</protein>
<keyword evidence="2" id="KW-1133">Transmembrane helix</keyword>
<feature type="domain" description="Htaa" evidence="4">
    <location>
        <begin position="239"/>
        <end position="400"/>
    </location>
</feature>
<feature type="compositionally biased region" description="Gly residues" evidence="1">
    <location>
        <begin position="416"/>
        <end position="440"/>
    </location>
</feature>
<dbReference type="EMBL" id="JAATEJ010000010">
    <property type="protein sequence ID" value="NJP44702.1"/>
    <property type="molecule type" value="Genomic_DNA"/>
</dbReference>
<feature type="compositionally biased region" description="Pro residues" evidence="1">
    <location>
        <begin position="205"/>
        <end position="226"/>
    </location>
</feature>
<feature type="domain" description="Htaa" evidence="4">
    <location>
        <begin position="43"/>
        <end position="198"/>
    </location>
</feature>
<feature type="signal peptide" evidence="3">
    <location>
        <begin position="1"/>
        <end position="33"/>
    </location>
</feature>
<accession>A0ABX0ZNT8</accession>
<evidence type="ECO:0000313" key="5">
    <source>
        <dbReference type="EMBL" id="NJP44702.1"/>
    </source>
</evidence>
<dbReference type="InterPro" id="IPR007331">
    <property type="entry name" value="Htaa"/>
</dbReference>
<dbReference type="PROSITE" id="PS51318">
    <property type="entry name" value="TAT"/>
    <property type="match status" value="1"/>
</dbReference>
<evidence type="ECO:0000256" key="2">
    <source>
        <dbReference type="SAM" id="Phobius"/>
    </source>
</evidence>
<evidence type="ECO:0000256" key="1">
    <source>
        <dbReference type="SAM" id="MobiDB-lite"/>
    </source>
</evidence>
<keyword evidence="3" id="KW-0732">Signal</keyword>
<keyword evidence="2" id="KW-0812">Transmembrane</keyword>
<feature type="chain" id="PRO_5045892934" description="Htaa domain-containing protein" evidence="3">
    <location>
        <begin position="34"/>
        <end position="488"/>
    </location>
</feature>
<proteinExistence type="predicted"/>
<dbReference type="Pfam" id="PF04213">
    <property type="entry name" value="HtaA"/>
    <property type="match status" value="2"/>
</dbReference>
<feature type="transmembrane region" description="Helical" evidence="2">
    <location>
        <begin position="463"/>
        <end position="483"/>
    </location>
</feature>
<reference evidence="5 6" key="1">
    <citation type="submission" date="2020-03" db="EMBL/GenBank/DDBJ databases">
        <title>WGS of actinomycetes isolated from Thailand.</title>
        <authorList>
            <person name="Thawai C."/>
        </authorList>
    </citation>
    <scope>NUCLEOTIDE SEQUENCE [LARGE SCALE GENOMIC DNA]</scope>
    <source>
        <strain evidence="5 6">PRB2-1</strain>
    </source>
</reference>
<keyword evidence="6" id="KW-1185">Reference proteome</keyword>
<evidence type="ECO:0000259" key="4">
    <source>
        <dbReference type="Pfam" id="PF04213"/>
    </source>
</evidence>
<feature type="region of interest" description="Disordered" evidence="1">
    <location>
        <begin position="197"/>
        <end position="240"/>
    </location>
</feature>
<evidence type="ECO:0000256" key="3">
    <source>
        <dbReference type="SAM" id="SignalP"/>
    </source>
</evidence>
<sequence length="488" mass="47080">MTPRTHTRRIALATSVVLAAGGVALGLPALASAAGPATVPITGGTFDWGVKQSFRSYVTGIAQGTITTAGGATTNSDGTFRFGAGTGSYDTSTHAVTVGFRGSVEFASTAHGFDITLADLKVSTQGTSGTLSADVTAGGSTSDDVEFATLDLSSVRPGGGADGAMTFDGIPAKLTAAGAQAFNGMYAEGTVLDPADLSVTAGAPTTPPTMPPTTPPTTPVTTPPTTAPGTPAGPASLVDGNLDWGVKESFRTYVTGPIAAGKVELTGGATATAAGYRFPKGTGTWTADGKELDASFAGGVHFLGHLQQGSYALDLELSDLKVHTEGATGTLTADVSSKDLASGKTTDYDDLAVAALSGVAPAQKGSVVTVDAAGAKLTSDGAKVFSGFYEAGAALDPVTLAVSLSGDAGLPTPPAGTGGTSGGSAGAGGTSTGGAGTAGGDAGSVGGTGAQLAETGAGMPSGALLGAAGALVVAGAAVTVTAARRRRV</sequence>
<dbReference type="Proteomes" id="UP000734511">
    <property type="component" value="Unassembled WGS sequence"/>
</dbReference>
<keyword evidence="2" id="KW-0472">Membrane</keyword>
<comment type="caution">
    <text evidence="5">The sequence shown here is derived from an EMBL/GenBank/DDBJ whole genome shotgun (WGS) entry which is preliminary data.</text>
</comment>
<dbReference type="InterPro" id="IPR006311">
    <property type="entry name" value="TAT_signal"/>
</dbReference>
<dbReference type="RefSeq" id="WP_167983564.1">
    <property type="nucleotide sequence ID" value="NZ_JAATEJ010000010.1"/>
</dbReference>